<dbReference type="InterPro" id="IPR013087">
    <property type="entry name" value="Znf_C2H2_type"/>
</dbReference>
<protein>
    <submittedName>
        <fullName evidence="4">Longitudinals lacking protein, isoforms F/I/K/T</fullName>
    </submittedName>
</protein>
<dbReference type="GO" id="GO:0008270">
    <property type="term" value="F:zinc ion binding"/>
    <property type="evidence" value="ECO:0007669"/>
    <property type="project" value="UniProtKB-KW"/>
</dbReference>
<keyword evidence="2" id="KW-0472">Membrane</keyword>
<dbReference type="EMBL" id="HBUF01396507">
    <property type="protein sequence ID" value="CAG6735684.1"/>
    <property type="molecule type" value="Transcribed_RNA"/>
</dbReference>
<keyword evidence="1" id="KW-0862">Zinc</keyword>
<keyword evidence="1" id="KW-0863">Zinc-finger</keyword>
<evidence type="ECO:0000259" key="3">
    <source>
        <dbReference type="PROSITE" id="PS50157"/>
    </source>
</evidence>
<accession>A0A8D8YVP8</accession>
<dbReference type="AlphaFoldDB" id="A0A8D8YVP8"/>
<evidence type="ECO:0000256" key="2">
    <source>
        <dbReference type="SAM" id="Phobius"/>
    </source>
</evidence>
<evidence type="ECO:0000313" key="4">
    <source>
        <dbReference type="EMBL" id="CAG6735684.1"/>
    </source>
</evidence>
<dbReference type="SMART" id="SM00355">
    <property type="entry name" value="ZnF_C2H2"/>
    <property type="match status" value="2"/>
</dbReference>
<organism evidence="4">
    <name type="scientific">Cacopsylla melanoneura</name>
    <dbReference type="NCBI Taxonomy" id="428564"/>
    <lineage>
        <taxon>Eukaryota</taxon>
        <taxon>Metazoa</taxon>
        <taxon>Ecdysozoa</taxon>
        <taxon>Arthropoda</taxon>
        <taxon>Hexapoda</taxon>
        <taxon>Insecta</taxon>
        <taxon>Pterygota</taxon>
        <taxon>Neoptera</taxon>
        <taxon>Paraneoptera</taxon>
        <taxon>Hemiptera</taxon>
        <taxon>Sternorrhyncha</taxon>
        <taxon>Psylloidea</taxon>
        <taxon>Psyllidae</taxon>
        <taxon>Psyllinae</taxon>
        <taxon>Cacopsylla</taxon>
    </lineage>
</organism>
<feature type="transmembrane region" description="Helical" evidence="2">
    <location>
        <begin position="12"/>
        <end position="32"/>
    </location>
</feature>
<keyword evidence="2" id="KW-1133">Transmembrane helix</keyword>
<dbReference type="InterPro" id="IPR036236">
    <property type="entry name" value="Znf_C2H2_sf"/>
</dbReference>
<keyword evidence="1" id="KW-0479">Metal-binding</keyword>
<feature type="domain" description="C2H2-type" evidence="3">
    <location>
        <begin position="49"/>
        <end position="76"/>
    </location>
</feature>
<evidence type="ECO:0000256" key="1">
    <source>
        <dbReference type="PROSITE-ProRule" id="PRU00042"/>
    </source>
</evidence>
<reference evidence="4" key="1">
    <citation type="submission" date="2021-05" db="EMBL/GenBank/DDBJ databases">
        <authorList>
            <person name="Alioto T."/>
            <person name="Alioto T."/>
            <person name="Gomez Garrido J."/>
        </authorList>
    </citation>
    <scope>NUCLEOTIDE SEQUENCE</scope>
</reference>
<dbReference type="SUPFAM" id="SSF57667">
    <property type="entry name" value="beta-beta-alpha zinc fingers"/>
    <property type="match status" value="1"/>
</dbReference>
<dbReference type="Gene3D" id="3.30.160.60">
    <property type="entry name" value="Classic Zinc Finger"/>
    <property type="match status" value="1"/>
</dbReference>
<keyword evidence="2" id="KW-0812">Transmembrane</keyword>
<name>A0A8D8YVP8_9HEMI</name>
<sequence>MSKKNCPFDIISLTISYFHFTSCYVILSELIATRSEMMMVKFNKKEKDWICNQCPKSYSTKGCLQRHWKFECGKEPKFHCPYCSYKSFRKFNLNSHIRLKHELESFVGSDFTSQANNVNKTLALPPIKREVDSVSVVVESRKSAEDISFITQSPDGVFDEPTKVGLVKQEPPDTTLGVIPPEHNHDPQSGPLLSFNEIPRRTFYNSDGVEGQQSNSTLSDSLPTSHYFKNLF</sequence>
<dbReference type="PROSITE" id="PS50157">
    <property type="entry name" value="ZINC_FINGER_C2H2_2"/>
    <property type="match status" value="1"/>
</dbReference>
<proteinExistence type="predicted"/>